<dbReference type="Pfam" id="PF08402">
    <property type="entry name" value="TOBE_2"/>
    <property type="match status" value="1"/>
</dbReference>
<dbReference type="InterPro" id="IPR003439">
    <property type="entry name" value="ABC_transporter-like_ATP-bd"/>
</dbReference>
<organism evidence="5 6">
    <name type="scientific">Ornithinibacillus hominis</name>
    <dbReference type="NCBI Taxonomy" id="2763055"/>
    <lineage>
        <taxon>Bacteria</taxon>
        <taxon>Bacillati</taxon>
        <taxon>Bacillota</taxon>
        <taxon>Bacilli</taxon>
        <taxon>Bacillales</taxon>
        <taxon>Bacillaceae</taxon>
        <taxon>Ornithinibacillus</taxon>
    </lineage>
</organism>
<evidence type="ECO:0000313" key="6">
    <source>
        <dbReference type="Proteomes" id="UP000637359"/>
    </source>
</evidence>
<dbReference type="GO" id="GO:0016887">
    <property type="term" value="F:ATP hydrolysis activity"/>
    <property type="evidence" value="ECO:0007669"/>
    <property type="project" value="InterPro"/>
</dbReference>
<evidence type="ECO:0000259" key="4">
    <source>
        <dbReference type="PROSITE" id="PS50893"/>
    </source>
</evidence>
<evidence type="ECO:0000313" key="5">
    <source>
        <dbReference type="EMBL" id="MBC5635313.1"/>
    </source>
</evidence>
<accession>A0A923L2K2</accession>
<sequence length="361" mass="40473">MKLALNNISMKFDDITAVDNLTVTINEGELVCLLGPSGCGKSTTLFMLAGLYKPSSGKLYFGEKLVNDIEPEDRGIGMVFQNYALYPHLSVLKNIMFPLKMAKVPKKEAEERAIEMAKLVQIEHLLDRKPKQLSGGQQQRVAIARALVKKPNLLLLDEPLSNLDARLRLEMREEIRRIQQEVGITTIFVTHDQEEAMSISDRILLMKDGKYQQYSPPQDMYDFPENAFVGMFMGSPPLNMIPVMLNEGSITIKDTEQSFPNPLTINQALSSSNEALLGVRAEDWTIAKDTSEIRLTALVELVERIGRDTLLSATIGRHSIRALVDPEFTIQPGDAVDLTIRNDRFHLFDAKTEANLGLKNE</sequence>
<evidence type="ECO:0000256" key="3">
    <source>
        <dbReference type="ARBA" id="ARBA00022840"/>
    </source>
</evidence>
<dbReference type="InterPro" id="IPR013611">
    <property type="entry name" value="Transp-assoc_OB_typ2"/>
</dbReference>
<dbReference type="Pfam" id="PF00005">
    <property type="entry name" value="ABC_tran"/>
    <property type="match status" value="1"/>
</dbReference>
<keyword evidence="2" id="KW-0547">Nucleotide-binding</keyword>
<dbReference type="GO" id="GO:0140359">
    <property type="term" value="F:ABC-type transporter activity"/>
    <property type="evidence" value="ECO:0007669"/>
    <property type="project" value="InterPro"/>
</dbReference>
<dbReference type="PANTHER" id="PTHR43875:SF1">
    <property type="entry name" value="OSMOPROTECTIVE COMPOUNDS UPTAKE ATP-BINDING PROTEIN GGTA"/>
    <property type="match status" value="1"/>
</dbReference>
<reference evidence="5" key="1">
    <citation type="submission" date="2020-08" db="EMBL/GenBank/DDBJ databases">
        <title>Genome public.</title>
        <authorList>
            <person name="Liu C."/>
            <person name="Sun Q."/>
        </authorList>
    </citation>
    <scope>NUCLEOTIDE SEQUENCE</scope>
    <source>
        <strain evidence="5">BX22</strain>
    </source>
</reference>
<dbReference type="Proteomes" id="UP000637359">
    <property type="component" value="Unassembled WGS sequence"/>
</dbReference>
<gene>
    <name evidence="5" type="ORF">H8S33_00610</name>
</gene>
<dbReference type="SMART" id="SM00382">
    <property type="entry name" value="AAA"/>
    <property type="match status" value="1"/>
</dbReference>
<dbReference type="InterPro" id="IPR015855">
    <property type="entry name" value="ABC_transpr_MalK-like"/>
</dbReference>
<dbReference type="InterPro" id="IPR027417">
    <property type="entry name" value="P-loop_NTPase"/>
</dbReference>
<dbReference type="Gene3D" id="2.40.50.100">
    <property type="match status" value="1"/>
</dbReference>
<dbReference type="RefSeq" id="WP_186868025.1">
    <property type="nucleotide sequence ID" value="NZ_JACOOL010000001.1"/>
</dbReference>
<dbReference type="InterPro" id="IPR012340">
    <property type="entry name" value="NA-bd_OB-fold"/>
</dbReference>
<dbReference type="PROSITE" id="PS00211">
    <property type="entry name" value="ABC_TRANSPORTER_1"/>
    <property type="match status" value="1"/>
</dbReference>
<dbReference type="InterPro" id="IPR047641">
    <property type="entry name" value="ABC_transpr_MalK/UgpC-like"/>
</dbReference>
<protein>
    <submittedName>
        <fullName evidence="5">ABC transporter ATP-binding protein</fullName>
    </submittedName>
</protein>
<dbReference type="Gene3D" id="2.40.50.140">
    <property type="entry name" value="Nucleic acid-binding proteins"/>
    <property type="match status" value="1"/>
</dbReference>
<dbReference type="InterPro" id="IPR008995">
    <property type="entry name" value="Mo/tungstate-bd_C_term_dom"/>
</dbReference>
<dbReference type="InterPro" id="IPR017871">
    <property type="entry name" value="ABC_transporter-like_CS"/>
</dbReference>
<dbReference type="SUPFAM" id="SSF50331">
    <property type="entry name" value="MOP-like"/>
    <property type="match status" value="1"/>
</dbReference>
<dbReference type="GO" id="GO:0055052">
    <property type="term" value="C:ATP-binding cassette (ABC) transporter complex, substrate-binding subunit-containing"/>
    <property type="evidence" value="ECO:0007669"/>
    <property type="project" value="TreeGrafter"/>
</dbReference>
<evidence type="ECO:0000256" key="1">
    <source>
        <dbReference type="ARBA" id="ARBA00022448"/>
    </source>
</evidence>
<dbReference type="FunFam" id="3.40.50.300:FF:000042">
    <property type="entry name" value="Maltose/maltodextrin ABC transporter, ATP-binding protein"/>
    <property type="match status" value="1"/>
</dbReference>
<dbReference type="PANTHER" id="PTHR43875">
    <property type="entry name" value="MALTODEXTRIN IMPORT ATP-BINDING PROTEIN MSMX"/>
    <property type="match status" value="1"/>
</dbReference>
<dbReference type="GO" id="GO:0005524">
    <property type="term" value="F:ATP binding"/>
    <property type="evidence" value="ECO:0007669"/>
    <property type="project" value="UniProtKB-KW"/>
</dbReference>
<keyword evidence="1" id="KW-0813">Transport</keyword>
<dbReference type="InterPro" id="IPR003593">
    <property type="entry name" value="AAA+_ATPase"/>
</dbReference>
<dbReference type="Gene3D" id="3.40.50.300">
    <property type="entry name" value="P-loop containing nucleotide triphosphate hydrolases"/>
    <property type="match status" value="1"/>
</dbReference>
<name>A0A923L2K2_9BACI</name>
<dbReference type="SUPFAM" id="SSF52540">
    <property type="entry name" value="P-loop containing nucleoside triphosphate hydrolases"/>
    <property type="match status" value="1"/>
</dbReference>
<evidence type="ECO:0000256" key="2">
    <source>
        <dbReference type="ARBA" id="ARBA00022741"/>
    </source>
</evidence>
<proteinExistence type="predicted"/>
<dbReference type="AlphaFoldDB" id="A0A923L2K2"/>
<dbReference type="CDD" id="cd03301">
    <property type="entry name" value="ABC_MalK_N"/>
    <property type="match status" value="1"/>
</dbReference>
<comment type="caution">
    <text evidence="5">The sequence shown here is derived from an EMBL/GenBank/DDBJ whole genome shotgun (WGS) entry which is preliminary data.</text>
</comment>
<dbReference type="EMBL" id="JACOOL010000001">
    <property type="protein sequence ID" value="MBC5635313.1"/>
    <property type="molecule type" value="Genomic_DNA"/>
</dbReference>
<keyword evidence="3 5" id="KW-0067">ATP-binding</keyword>
<dbReference type="GO" id="GO:0008643">
    <property type="term" value="P:carbohydrate transport"/>
    <property type="evidence" value="ECO:0007669"/>
    <property type="project" value="InterPro"/>
</dbReference>
<keyword evidence="6" id="KW-1185">Reference proteome</keyword>
<feature type="domain" description="ABC transporter" evidence="4">
    <location>
        <begin position="3"/>
        <end position="233"/>
    </location>
</feature>
<dbReference type="PROSITE" id="PS50893">
    <property type="entry name" value="ABC_TRANSPORTER_2"/>
    <property type="match status" value="1"/>
</dbReference>